<dbReference type="PANTHER" id="PTHR11437">
    <property type="entry name" value="RIBONUCLEASE"/>
    <property type="match status" value="1"/>
</dbReference>
<dbReference type="GO" id="GO:0004519">
    <property type="term" value="F:endonuclease activity"/>
    <property type="evidence" value="ECO:0007669"/>
    <property type="project" value="UniProtKB-KW"/>
</dbReference>
<reference evidence="18" key="2">
    <citation type="journal article" date="2016" name="Data Brief">
        <title>Curated eutherian third party data gene data sets.</title>
        <authorList>
            <person name="Premzl M."/>
        </authorList>
    </citation>
    <scope>NUCLEOTIDE SEQUENCE</scope>
</reference>
<keyword evidence="7 16" id="KW-0540">Nuclease</keyword>
<evidence type="ECO:0000256" key="13">
    <source>
        <dbReference type="ARBA" id="ARBA00023180"/>
    </source>
</evidence>
<dbReference type="InterPro" id="IPR036816">
    <property type="entry name" value="RNaseA-like_dom_sf"/>
</dbReference>
<evidence type="ECO:0000256" key="12">
    <source>
        <dbReference type="ARBA" id="ARBA00023157"/>
    </source>
</evidence>
<dbReference type="GO" id="GO:0061844">
    <property type="term" value="P:antimicrobial humoral immune response mediated by antimicrobial peptide"/>
    <property type="evidence" value="ECO:0007669"/>
    <property type="project" value="TreeGrafter"/>
</dbReference>
<dbReference type="InterPro" id="IPR001427">
    <property type="entry name" value="RNaseA"/>
</dbReference>
<dbReference type="InterPro" id="IPR023411">
    <property type="entry name" value="RNaseA_AS"/>
</dbReference>
<keyword evidence="11" id="KW-0044">Antibiotic</keyword>
<dbReference type="GO" id="GO:0045087">
    <property type="term" value="P:innate immune response"/>
    <property type="evidence" value="ECO:0007669"/>
    <property type="project" value="TreeGrafter"/>
</dbReference>
<dbReference type="EMBL" id="HG329082">
    <property type="protein sequence ID" value="CDG32158.1"/>
    <property type="molecule type" value="Genomic_DNA"/>
</dbReference>
<comment type="similarity">
    <text evidence="4 16">Belongs to the pancreatic ribonuclease family.</text>
</comment>
<keyword evidence="6" id="KW-0929">Antimicrobial</keyword>
<sequence>MVLDLLGRFPHLLLLLGLWGPMYPLFAVPPNLTKAQWFQIQHLLPSPSQCNQAMRGVNNYTQHCKDVNTFLHDSFQNVAAVCNLTNIKCRNGRNNCHRSQNPVNMTKCTLTSGNYSNCIYGNAALRKSFIVACDPRQRGDPPYPLLVPVHLD</sequence>
<accession>W0UVK6</accession>
<dbReference type="GO" id="GO:0050830">
    <property type="term" value="P:defense response to Gram-positive bacterium"/>
    <property type="evidence" value="ECO:0007669"/>
    <property type="project" value="TreeGrafter"/>
</dbReference>
<evidence type="ECO:0000256" key="10">
    <source>
        <dbReference type="ARBA" id="ARBA00022801"/>
    </source>
</evidence>
<keyword evidence="13" id="KW-0325">Glycoprotein</keyword>
<dbReference type="SUPFAM" id="SSF54076">
    <property type="entry name" value="RNase A-like"/>
    <property type="match status" value="1"/>
</dbReference>
<keyword evidence="12" id="KW-1015">Disulfide bond</keyword>
<dbReference type="GO" id="GO:0005764">
    <property type="term" value="C:lysosome"/>
    <property type="evidence" value="ECO:0007669"/>
    <property type="project" value="UniProtKB-SubCell"/>
</dbReference>
<gene>
    <name evidence="18" type="primary">RAD3</name>
</gene>
<evidence type="ECO:0000256" key="11">
    <source>
        <dbReference type="ARBA" id="ARBA00023022"/>
    </source>
</evidence>
<dbReference type="PROSITE" id="PS00127">
    <property type="entry name" value="RNASE_PANCREATIC"/>
    <property type="match status" value="1"/>
</dbReference>
<evidence type="ECO:0000256" key="7">
    <source>
        <dbReference type="ARBA" id="ARBA00022722"/>
    </source>
</evidence>
<evidence type="ECO:0000256" key="16">
    <source>
        <dbReference type="RuleBase" id="RU000651"/>
    </source>
</evidence>
<dbReference type="Pfam" id="PF00074">
    <property type="entry name" value="RnaseA"/>
    <property type="match status" value="1"/>
</dbReference>
<reference evidence="18" key="1">
    <citation type="journal article" date="2014" name="Mol. Genet. Genomics">
        <title>Comparative genomic analysis of eutherian ribonuclease A genes.</title>
        <authorList>
            <person name="Premzl M."/>
        </authorList>
    </citation>
    <scope>NUCLEOTIDE SEQUENCE</scope>
</reference>
<dbReference type="AlphaFoldDB" id="W0UVK6"/>
<name>W0UVK6_LOXAF</name>
<evidence type="ECO:0000256" key="4">
    <source>
        <dbReference type="ARBA" id="ARBA00005600"/>
    </source>
</evidence>
<evidence type="ECO:0000256" key="3">
    <source>
        <dbReference type="ARBA" id="ARBA00004613"/>
    </source>
</evidence>
<dbReference type="GO" id="GO:0005615">
    <property type="term" value="C:extracellular space"/>
    <property type="evidence" value="ECO:0007669"/>
    <property type="project" value="TreeGrafter"/>
</dbReference>
<dbReference type="GO" id="GO:0019731">
    <property type="term" value="P:antibacterial humoral response"/>
    <property type="evidence" value="ECO:0007669"/>
    <property type="project" value="TreeGrafter"/>
</dbReference>
<keyword evidence="14" id="KW-0458">Lysosome</keyword>
<evidence type="ECO:0000256" key="1">
    <source>
        <dbReference type="ARBA" id="ARBA00004371"/>
    </source>
</evidence>
<dbReference type="SMART" id="SM00092">
    <property type="entry name" value="RNAse_Pc"/>
    <property type="match status" value="1"/>
</dbReference>
<dbReference type="FunFam" id="3.10.130.10:FF:000001">
    <property type="entry name" value="Ribonuclease pancreatic"/>
    <property type="match status" value="1"/>
</dbReference>
<proteinExistence type="inferred from homology"/>
<dbReference type="OrthoDB" id="9445034at2759"/>
<evidence type="ECO:0000259" key="17">
    <source>
        <dbReference type="SMART" id="SM00092"/>
    </source>
</evidence>
<dbReference type="GO" id="GO:0016787">
    <property type="term" value="F:hydrolase activity"/>
    <property type="evidence" value="ECO:0007669"/>
    <property type="project" value="UniProtKB-KW"/>
</dbReference>
<keyword evidence="9 16" id="KW-0255">Endonuclease</keyword>
<comment type="subcellular location">
    <subcellularLocation>
        <location evidence="2">Cytoplasmic granule</location>
    </subcellularLocation>
    <subcellularLocation>
        <location evidence="1">Lysosome</location>
    </subcellularLocation>
    <subcellularLocation>
        <location evidence="3">Secreted</location>
    </subcellularLocation>
</comment>
<evidence type="ECO:0000256" key="15">
    <source>
        <dbReference type="ARBA" id="ARBA00038824"/>
    </source>
</evidence>
<organism evidence="18">
    <name type="scientific">Loxodonta africana</name>
    <name type="common">African elephant</name>
    <dbReference type="NCBI Taxonomy" id="9785"/>
    <lineage>
        <taxon>Eukaryota</taxon>
        <taxon>Metazoa</taxon>
        <taxon>Chordata</taxon>
        <taxon>Craniata</taxon>
        <taxon>Vertebrata</taxon>
        <taxon>Euteleostomi</taxon>
        <taxon>Mammalia</taxon>
        <taxon>Eutheria</taxon>
        <taxon>Afrotheria</taxon>
        <taxon>Proboscidea</taxon>
        <taxon>Elephantidae</taxon>
        <taxon>Loxodonta</taxon>
    </lineage>
</organism>
<comment type="subunit">
    <text evidence="15">Interacts (via N-terminus) with bacterial lipopolysaccharide (LPS).</text>
</comment>
<dbReference type="GO" id="GO:0004540">
    <property type="term" value="F:RNA nuclease activity"/>
    <property type="evidence" value="ECO:0007669"/>
    <property type="project" value="TreeGrafter"/>
</dbReference>
<evidence type="ECO:0000256" key="6">
    <source>
        <dbReference type="ARBA" id="ARBA00022529"/>
    </source>
</evidence>
<evidence type="ECO:0000256" key="5">
    <source>
        <dbReference type="ARBA" id="ARBA00022525"/>
    </source>
</evidence>
<evidence type="ECO:0000256" key="8">
    <source>
        <dbReference type="ARBA" id="ARBA00022729"/>
    </source>
</evidence>
<keyword evidence="10 16" id="KW-0378">Hydrolase</keyword>
<dbReference type="InterPro" id="IPR023412">
    <property type="entry name" value="RNaseA_domain"/>
</dbReference>
<dbReference type="CDD" id="cd06265">
    <property type="entry name" value="RNase_A_canonical"/>
    <property type="match status" value="1"/>
</dbReference>
<evidence type="ECO:0000313" key="18">
    <source>
        <dbReference type="EMBL" id="CDG32158.1"/>
    </source>
</evidence>
<dbReference type="Gene3D" id="3.10.130.10">
    <property type="entry name" value="Ribonuclease A-like domain"/>
    <property type="match status" value="1"/>
</dbReference>
<dbReference type="PANTHER" id="PTHR11437:SF4">
    <property type="entry name" value="RIBONUCLEASE K6"/>
    <property type="match status" value="1"/>
</dbReference>
<keyword evidence="5" id="KW-0964">Secreted</keyword>
<evidence type="ECO:0000256" key="14">
    <source>
        <dbReference type="ARBA" id="ARBA00023228"/>
    </source>
</evidence>
<reference evidence="18" key="3">
    <citation type="journal article" date="2019" name="Gene Rep">
        <title>Eutherian third-party data gene collections.</title>
        <authorList>
            <person name="Premzl M."/>
        </authorList>
    </citation>
    <scope>NUCLEOTIDE SEQUENCE</scope>
</reference>
<dbReference type="PRINTS" id="PR00794">
    <property type="entry name" value="RIBONUCLEASE"/>
</dbReference>
<evidence type="ECO:0000256" key="2">
    <source>
        <dbReference type="ARBA" id="ARBA00004463"/>
    </source>
</evidence>
<protein>
    <submittedName>
        <fullName evidence="18">Ribonuclease A D3</fullName>
    </submittedName>
</protein>
<keyword evidence="8" id="KW-0732">Signal</keyword>
<feature type="domain" description="Ribonuclease A-domain" evidence="17">
    <location>
        <begin position="31"/>
        <end position="152"/>
    </location>
</feature>
<evidence type="ECO:0000256" key="9">
    <source>
        <dbReference type="ARBA" id="ARBA00022759"/>
    </source>
</evidence>
<dbReference type="GO" id="GO:0003676">
    <property type="term" value="F:nucleic acid binding"/>
    <property type="evidence" value="ECO:0007669"/>
    <property type="project" value="InterPro"/>
</dbReference>
<dbReference type="GO" id="GO:0050829">
    <property type="term" value="P:defense response to Gram-negative bacterium"/>
    <property type="evidence" value="ECO:0007669"/>
    <property type="project" value="TreeGrafter"/>
</dbReference>